<sequence>MVELAPGVETVADLPAAYIRRLRALVLADTHLGFEEEAAQQGLYVPRIQLLRTMEVLRQGLDLTGADWVILAGDVKHSFSRLLRSEREELSRVFQYLVRERSVRVTVVRGNHDNYLPIVAKDYGVEIVQELYEKGVLVTHGHRKPQGGYPGRVEVVVIGHEHPSLRLRDRLGYVAKLPAFLSAPYPALQARLVVLPAVGQYQTGTTISLSPDTYLSPILREEVPLAEVKPYVLAEELGVLEFPELALLEDLLDQVEL</sequence>
<dbReference type="Proteomes" id="UP001341135">
    <property type="component" value="Chromosome"/>
</dbReference>
<protein>
    <submittedName>
        <fullName evidence="2">Metallophosphoesterase</fullName>
    </submittedName>
</protein>
<dbReference type="NCBIfam" id="TIGR00024">
    <property type="entry name" value="SbcD_rel_arch"/>
    <property type="match status" value="1"/>
</dbReference>
<dbReference type="Gene3D" id="3.60.21.10">
    <property type="match status" value="1"/>
</dbReference>
<dbReference type="SUPFAM" id="SSF56300">
    <property type="entry name" value="Metallo-dependent phosphatases"/>
    <property type="match status" value="1"/>
</dbReference>
<dbReference type="PIRSF" id="PIRSF000887">
    <property type="entry name" value="Pesterase_MJ0037"/>
    <property type="match status" value="1"/>
</dbReference>
<name>A0ABN6ZWP7_9CREN</name>
<dbReference type="InterPro" id="IPR004843">
    <property type="entry name" value="Calcineurin-like_PHP"/>
</dbReference>
<evidence type="ECO:0000313" key="2">
    <source>
        <dbReference type="EMBL" id="BES82813.1"/>
    </source>
</evidence>
<dbReference type="PANTHER" id="PTHR39323:SF1">
    <property type="entry name" value="BLR1149 PROTEIN"/>
    <property type="match status" value="1"/>
</dbReference>
<dbReference type="InterPro" id="IPR004376">
    <property type="entry name" value="Pesterase_MJ0037"/>
</dbReference>
<evidence type="ECO:0000313" key="3">
    <source>
        <dbReference type="Proteomes" id="UP001341135"/>
    </source>
</evidence>
<keyword evidence="3" id="KW-1185">Reference proteome</keyword>
<dbReference type="PANTHER" id="PTHR39323">
    <property type="entry name" value="BLR1149 PROTEIN"/>
    <property type="match status" value="1"/>
</dbReference>
<dbReference type="InterPro" id="IPR024173">
    <property type="entry name" value="Pesterase_MJ0037-like"/>
</dbReference>
<dbReference type="EMBL" id="AP028907">
    <property type="protein sequence ID" value="BES82813.1"/>
    <property type="molecule type" value="Genomic_DNA"/>
</dbReference>
<dbReference type="Pfam" id="PF00149">
    <property type="entry name" value="Metallophos"/>
    <property type="match status" value="1"/>
</dbReference>
<accession>A0ABN6ZWP7</accession>
<dbReference type="CDD" id="cd07391">
    <property type="entry name" value="MPP_PF1019"/>
    <property type="match status" value="1"/>
</dbReference>
<dbReference type="InterPro" id="IPR029052">
    <property type="entry name" value="Metallo-depent_PP-like"/>
</dbReference>
<evidence type="ECO:0000259" key="1">
    <source>
        <dbReference type="Pfam" id="PF00149"/>
    </source>
</evidence>
<proteinExistence type="predicted"/>
<feature type="domain" description="Calcineurin-like phosphoesterase" evidence="1">
    <location>
        <begin position="23"/>
        <end position="146"/>
    </location>
</feature>
<reference evidence="2 3" key="1">
    <citation type="submission" date="2023-09" db="EMBL/GenBank/DDBJ databases">
        <title>Pyrofollis japonicus gen. nov. sp. nov., a novel member of the family Pyrodictiaceae isolated from the Iheya North hydrothermal field.</title>
        <authorList>
            <person name="Miyazaki U."/>
            <person name="Sanari M."/>
            <person name="Tame A."/>
            <person name="Kitajima M."/>
            <person name="Okamoto A."/>
            <person name="Sawayama S."/>
            <person name="Miyazaki J."/>
            <person name="Takai K."/>
            <person name="Nakagawa S."/>
        </authorList>
    </citation>
    <scope>NUCLEOTIDE SEQUENCE [LARGE SCALE GENOMIC DNA]</scope>
    <source>
        <strain evidence="2 3">AV2</strain>
    </source>
</reference>
<organism evidence="2 3">
    <name type="scientific">Pyrodictium abyssi</name>
    <dbReference type="NCBI Taxonomy" id="54256"/>
    <lineage>
        <taxon>Archaea</taxon>
        <taxon>Thermoproteota</taxon>
        <taxon>Thermoprotei</taxon>
        <taxon>Desulfurococcales</taxon>
        <taxon>Pyrodictiaceae</taxon>
        <taxon>Pyrodictium</taxon>
    </lineage>
</organism>
<gene>
    <name evidence="2" type="ORF">PABY_23800</name>
</gene>